<protein>
    <submittedName>
        <fullName evidence="1">Uncharacterized protein</fullName>
    </submittedName>
</protein>
<dbReference type="Proteomes" id="UP000054248">
    <property type="component" value="Unassembled WGS sequence"/>
</dbReference>
<proteinExistence type="predicted"/>
<dbReference type="EMBL" id="KN823032">
    <property type="protein sequence ID" value="KIO25951.1"/>
    <property type="molecule type" value="Genomic_DNA"/>
</dbReference>
<name>A0A0C3QHD8_9AGAM</name>
<gene>
    <name evidence="1" type="ORF">M407DRAFT_24702</name>
</gene>
<organism evidence="1 2">
    <name type="scientific">Tulasnella calospora MUT 4182</name>
    <dbReference type="NCBI Taxonomy" id="1051891"/>
    <lineage>
        <taxon>Eukaryota</taxon>
        <taxon>Fungi</taxon>
        <taxon>Dikarya</taxon>
        <taxon>Basidiomycota</taxon>
        <taxon>Agaricomycotina</taxon>
        <taxon>Agaricomycetes</taxon>
        <taxon>Cantharellales</taxon>
        <taxon>Tulasnellaceae</taxon>
        <taxon>Tulasnella</taxon>
    </lineage>
</organism>
<reference evidence="2" key="2">
    <citation type="submission" date="2015-01" db="EMBL/GenBank/DDBJ databases">
        <title>Evolutionary Origins and Diversification of the Mycorrhizal Mutualists.</title>
        <authorList>
            <consortium name="DOE Joint Genome Institute"/>
            <consortium name="Mycorrhizal Genomics Consortium"/>
            <person name="Kohler A."/>
            <person name="Kuo A."/>
            <person name="Nagy L.G."/>
            <person name="Floudas D."/>
            <person name="Copeland A."/>
            <person name="Barry K.W."/>
            <person name="Cichocki N."/>
            <person name="Veneault-Fourrey C."/>
            <person name="LaButti K."/>
            <person name="Lindquist E.A."/>
            <person name="Lipzen A."/>
            <person name="Lundell T."/>
            <person name="Morin E."/>
            <person name="Murat C."/>
            <person name="Riley R."/>
            <person name="Ohm R."/>
            <person name="Sun H."/>
            <person name="Tunlid A."/>
            <person name="Henrissat B."/>
            <person name="Grigoriev I.V."/>
            <person name="Hibbett D.S."/>
            <person name="Martin F."/>
        </authorList>
    </citation>
    <scope>NUCLEOTIDE SEQUENCE [LARGE SCALE GENOMIC DNA]</scope>
    <source>
        <strain evidence="2">MUT 4182</strain>
    </source>
</reference>
<evidence type="ECO:0000313" key="1">
    <source>
        <dbReference type="EMBL" id="KIO25951.1"/>
    </source>
</evidence>
<dbReference type="OrthoDB" id="3282210at2759"/>
<keyword evidence="2" id="KW-1185">Reference proteome</keyword>
<accession>A0A0C3QHD8</accession>
<dbReference type="AlphaFoldDB" id="A0A0C3QHD8"/>
<reference evidence="1 2" key="1">
    <citation type="submission" date="2014-04" db="EMBL/GenBank/DDBJ databases">
        <authorList>
            <consortium name="DOE Joint Genome Institute"/>
            <person name="Kuo A."/>
            <person name="Girlanda M."/>
            <person name="Perotto S."/>
            <person name="Kohler A."/>
            <person name="Nagy L.G."/>
            <person name="Floudas D."/>
            <person name="Copeland A."/>
            <person name="Barry K.W."/>
            <person name="Cichocki N."/>
            <person name="Veneault-Fourrey C."/>
            <person name="LaButti K."/>
            <person name="Lindquist E.A."/>
            <person name="Lipzen A."/>
            <person name="Lundell T."/>
            <person name="Morin E."/>
            <person name="Murat C."/>
            <person name="Sun H."/>
            <person name="Tunlid A."/>
            <person name="Henrissat B."/>
            <person name="Grigoriev I.V."/>
            <person name="Hibbett D.S."/>
            <person name="Martin F."/>
            <person name="Nordberg H.P."/>
            <person name="Cantor M.N."/>
            <person name="Hua S.X."/>
        </authorList>
    </citation>
    <scope>NUCLEOTIDE SEQUENCE [LARGE SCALE GENOMIC DNA]</scope>
    <source>
        <strain evidence="1 2">MUT 4182</strain>
    </source>
</reference>
<evidence type="ECO:0000313" key="2">
    <source>
        <dbReference type="Proteomes" id="UP000054248"/>
    </source>
</evidence>
<sequence>MAEPPQDELTQQAINSTDLITLIMALSMTVHQFKAWIEFMCIKHSGVRDVIGDKGEEIWVTILSLFFKSSGNTKIFFKEQDGAYVPNGVEVECMQNPSVHIFDAWNALAFIFSIASNLDTKPRTKDWYLELLMAFTIIVSKIADEPGWNVKPPAVVHILWTKDGLARLQIPIEPDESSANTAFAHGIGSSMAGPAPGPIWTQLKRWRQGAIRTTIQAHQPEKAHEFTEMWQDDMDTRHRNFGLCAEVIPYLAVVYGPLEEKIYGLALRVSSIKTKPAIDCLQSCHEDPIGALKTLHSICFLKACNGCVEQMMRLGAQYLQYARDANQEPYLLHLNGTEEKCGTEI</sequence>
<dbReference type="HOGENOM" id="CLU_049657_0_0_1"/>